<dbReference type="Proteomes" id="UP000276133">
    <property type="component" value="Unassembled WGS sequence"/>
</dbReference>
<gene>
    <name evidence="1" type="ORF">BpHYR1_012921</name>
</gene>
<organism evidence="1 2">
    <name type="scientific">Brachionus plicatilis</name>
    <name type="common">Marine rotifer</name>
    <name type="synonym">Brachionus muelleri</name>
    <dbReference type="NCBI Taxonomy" id="10195"/>
    <lineage>
        <taxon>Eukaryota</taxon>
        <taxon>Metazoa</taxon>
        <taxon>Spiralia</taxon>
        <taxon>Gnathifera</taxon>
        <taxon>Rotifera</taxon>
        <taxon>Eurotatoria</taxon>
        <taxon>Monogononta</taxon>
        <taxon>Pseudotrocha</taxon>
        <taxon>Ploima</taxon>
        <taxon>Brachionidae</taxon>
        <taxon>Brachionus</taxon>
    </lineage>
</organism>
<accession>A0A3M7P8N0</accession>
<comment type="caution">
    <text evidence="1">The sequence shown here is derived from an EMBL/GenBank/DDBJ whole genome shotgun (WGS) entry which is preliminary data.</text>
</comment>
<evidence type="ECO:0000313" key="2">
    <source>
        <dbReference type="Proteomes" id="UP000276133"/>
    </source>
</evidence>
<proteinExistence type="predicted"/>
<dbReference type="EMBL" id="REGN01012466">
    <property type="protein sequence ID" value="RMZ95329.1"/>
    <property type="molecule type" value="Genomic_DNA"/>
</dbReference>
<name>A0A3M7P8N0_BRAPC</name>
<reference evidence="1 2" key="1">
    <citation type="journal article" date="2018" name="Sci. Rep.">
        <title>Genomic signatures of local adaptation to the degree of environmental predictability in rotifers.</title>
        <authorList>
            <person name="Franch-Gras L."/>
            <person name="Hahn C."/>
            <person name="Garcia-Roger E.M."/>
            <person name="Carmona M.J."/>
            <person name="Serra M."/>
            <person name="Gomez A."/>
        </authorList>
    </citation>
    <scope>NUCLEOTIDE SEQUENCE [LARGE SCALE GENOMIC DNA]</scope>
    <source>
        <strain evidence="1">HYR1</strain>
    </source>
</reference>
<sequence length="92" mass="10988">MDKKITISDYYRATFISDSILLWSKTFTFYDVQLKKKNQNKYSINQFCYLLSCLTPIWSSESTQIKREIFGPRTFCFNKNYELLFDFGGCED</sequence>
<protein>
    <submittedName>
        <fullName evidence="1">Uncharacterized protein</fullName>
    </submittedName>
</protein>
<evidence type="ECO:0000313" key="1">
    <source>
        <dbReference type="EMBL" id="RMZ95329.1"/>
    </source>
</evidence>
<keyword evidence="2" id="KW-1185">Reference proteome</keyword>
<dbReference type="AlphaFoldDB" id="A0A3M7P8N0"/>